<dbReference type="Pfam" id="PF17989">
    <property type="entry name" value="ALP_N"/>
    <property type="match status" value="1"/>
</dbReference>
<dbReference type="HOGENOM" id="CLU_820622_0_0_9"/>
<dbReference type="InterPro" id="IPR040607">
    <property type="entry name" value="ALP_N"/>
</dbReference>
<feature type="domain" description="Actin-like protein N-terminal" evidence="1">
    <location>
        <begin position="12"/>
        <end position="159"/>
    </location>
</feature>
<proteinExistence type="predicted"/>
<organism evidence="3 4">
    <name type="scientific">Clostridium baratii str. Sullivan</name>
    <dbReference type="NCBI Taxonomy" id="1415775"/>
    <lineage>
        <taxon>Bacteria</taxon>
        <taxon>Bacillati</taxon>
        <taxon>Bacillota</taxon>
        <taxon>Clostridia</taxon>
        <taxon>Eubacteriales</taxon>
        <taxon>Clostridiaceae</taxon>
        <taxon>Clostridium</taxon>
    </lineage>
</organism>
<dbReference type="OrthoDB" id="1883643at2"/>
<dbReference type="Gene3D" id="3.30.420.40">
    <property type="match status" value="2"/>
</dbReference>
<accession>A0A0A7G0E6</accession>
<dbReference type="Pfam" id="PF21523">
    <property type="entry name" value="ParM_N"/>
    <property type="match status" value="1"/>
</dbReference>
<dbReference type="CDD" id="cd10227">
    <property type="entry name" value="ASKHA_NBD_ParM-like"/>
    <property type="match status" value="1"/>
</dbReference>
<dbReference type="InterPro" id="IPR048345">
    <property type="entry name" value="ParM_C"/>
</dbReference>
<gene>
    <name evidence="3" type="ORF">U729_3251</name>
</gene>
<dbReference type="Proteomes" id="UP000030635">
    <property type="component" value="Plasmid pCBJ"/>
</dbReference>
<dbReference type="KEGG" id="cbv:U729_3251"/>
<dbReference type="EMBL" id="CP006906">
    <property type="protein sequence ID" value="AIY85308.1"/>
    <property type="molecule type" value="Genomic_DNA"/>
</dbReference>
<evidence type="ECO:0000313" key="3">
    <source>
        <dbReference type="EMBL" id="AIY85308.1"/>
    </source>
</evidence>
<evidence type="ECO:0000313" key="4">
    <source>
        <dbReference type="Proteomes" id="UP000030635"/>
    </source>
</evidence>
<dbReference type="InterPro" id="IPR043129">
    <property type="entry name" value="ATPase_NBD"/>
</dbReference>
<keyword evidence="3" id="KW-0614">Plasmid</keyword>
<feature type="domain" description="Plasmid segregation protein ParM C-terminal" evidence="2">
    <location>
        <begin position="169"/>
        <end position="315"/>
    </location>
</feature>
<dbReference type="RefSeq" id="WP_040113811.1">
    <property type="nucleotide sequence ID" value="NZ_CP006906.1"/>
</dbReference>
<protein>
    <submittedName>
        <fullName evidence="3">StbA family protein</fullName>
    </submittedName>
</protein>
<reference evidence="3 4" key="1">
    <citation type="journal article" date="2015" name="Infect. Genet. Evol.">
        <title>Genomic sequences of six botulinum neurotoxin-producing strains representing three clostridial species illustrate the mobility and diversity of botulinum neurotoxin genes.</title>
        <authorList>
            <person name="Smith T.J."/>
            <person name="Hill K.K."/>
            <person name="Xie G."/>
            <person name="Foley B.T."/>
            <person name="Williamson C.H."/>
            <person name="Foster J.T."/>
            <person name="Johnson S.L."/>
            <person name="Chertkov O."/>
            <person name="Teshima H."/>
            <person name="Gibbons H.S."/>
            <person name="Johnsky L.A."/>
            <person name="Karavis M.A."/>
            <person name="Smith L.A."/>
        </authorList>
    </citation>
    <scope>NUCLEOTIDE SEQUENCE [LARGE SCALE GENOMIC DNA]</scope>
    <source>
        <strain evidence="3">Sullivan</strain>
        <plasmid evidence="4">Plasmid pCBJ</plasmid>
    </source>
</reference>
<name>A0A0A7G0E6_9CLOT</name>
<dbReference type="AlphaFoldDB" id="A0A0A7G0E6"/>
<evidence type="ECO:0000259" key="2">
    <source>
        <dbReference type="Pfam" id="PF21523"/>
    </source>
</evidence>
<geneLocation type="plasmid" evidence="3 4">
    <name>pCBJ</name>
</geneLocation>
<evidence type="ECO:0000259" key="1">
    <source>
        <dbReference type="Pfam" id="PF17989"/>
    </source>
</evidence>
<keyword evidence="4" id="KW-1185">Reference proteome</keyword>
<sequence>MGAKKIFRIILGVDIGNAYTKTSRGVRFLSYVSNRYGTSHIRNSYDVIIDGKEYKVGDEEGSSFTGPTKYEKDIYTATLCTAIIRSAQKKFLKDNPKKTLRDMPIDIRAKIGLGTPLEQFDDCKEECRQSALKIKNMPVELDGIQYALTVEDAIVEPQSAIISKENTCCIVYDFGGGTFDAGKWELIDGKFYKNGNVFTFNDLGFEALLTNFKTILTNKHKFRNVTTDDAVKLLLNKKFKRIGQGTIDISKDVDNILLDFVNRIKAELEKNNFDLMADKLYLIGGCAALLKPYVMEANGIDQEDIIVEKNPQFSNALAYERAAKVTFEGFDTKDDSEE</sequence>
<dbReference type="SUPFAM" id="SSF53067">
    <property type="entry name" value="Actin-like ATPase domain"/>
    <property type="match status" value="2"/>
</dbReference>